<feature type="repeat" description="TPR" evidence="4">
    <location>
        <begin position="177"/>
        <end position="210"/>
    </location>
</feature>
<dbReference type="SUPFAM" id="SSF48452">
    <property type="entry name" value="TPR-like"/>
    <property type="match status" value="1"/>
</dbReference>
<keyword evidence="4" id="KW-0802">TPR repeat</keyword>
<dbReference type="InterPro" id="IPR029787">
    <property type="entry name" value="Nucleotide_cyclase"/>
</dbReference>
<keyword evidence="6" id="KW-0812">Transmembrane</keyword>
<dbReference type="PANTHER" id="PTHR43081">
    <property type="entry name" value="ADENYLATE CYCLASE, TERMINAL-DIFFERENTIATION SPECIFIC-RELATED"/>
    <property type="match status" value="1"/>
</dbReference>
<dbReference type="EMBL" id="JAUJEB010000007">
    <property type="protein sequence ID" value="MDN5215643.1"/>
    <property type="molecule type" value="Genomic_DNA"/>
</dbReference>
<keyword evidence="5" id="KW-0175">Coiled coil</keyword>
<gene>
    <name evidence="8" type="ORF">QQ020_26435</name>
</gene>
<dbReference type="Proteomes" id="UP001172083">
    <property type="component" value="Unassembled WGS sequence"/>
</dbReference>
<keyword evidence="6" id="KW-1133">Transmembrane helix</keyword>
<evidence type="ECO:0000256" key="4">
    <source>
        <dbReference type="PROSITE-ProRule" id="PRU00339"/>
    </source>
</evidence>
<keyword evidence="3 6" id="KW-0472">Membrane</keyword>
<dbReference type="InterPro" id="IPR001054">
    <property type="entry name" value="A/G_cyclase"/>
</dbReference>
<dbReference type="SMART" id="SM00028">
    <property type="entry name" value="TPR"/>
    <property type="match status" value="3"/>
</dbReference>
<feature type="transmembrane region" description="Helical" evidence="6">
    <location>
        <begin position="377"/>
        <end position="395"/>
    </location>
</feature>
<evidence type="ECO:0000313" key="8">
    <source>
        <dbReference type="EMBL" id="MDN5215643.1"/>
    </source>
</evidence>
<dbReference type="InterPro" id="IPR019734">
    <property type="entry name" value="TPR_rpt"/>
</dbReference>
<accession>A0ABT8LH87</accession>
<evidence type="ECO:0000256" key="6">
    <source>
        <dbReference type="SAM" id="Phobius"/>
    </source>
</evidence>
<dbReference type="SMART" id="SM00044">
    <property type="entry name" value="CYCc"/>
    <property type="match status" value="1"/>
</dbReference>
<feature type="coiled-coil region" evidence="5">
    <location>
        <begin position="183"/>
        <end position="210"/>
    </location>
</feature>
<dbReference type="Gene3D" id="3.30.70.1230">
    <property type="entry name" value="Nucleotide cyclase"/>
    <property type="match status" value="1"/>
</dbReference>
<dbReference type="PROSITE" id="PS50125">
    <property type="entry name" value="GUANYLATE_CYCLASE_2"/>
    <property type="match status" value="1"/>
</dbReference>
<dbReference type="Gene3D" id="1.25.40.10">
    <property type="entry name" value="Tetratricopeptide repeat domain"/>
    <property type="match status" value="1"/>
</dbReference>
<evidence type="ECO:0000259" key="7">
    <source>
        <dbReference type="PROSITE" id="PS50125"/>
    </source>
</evidence>
<feature type="domain" description="Guanylate cyclase" evidence="7">
    <location>
        <begin position="458"/>
        <end position="587"/>
    </location>
</feature>
<dbReference type="SUPFAM" id="SSF55073">
    <property type="entry name" value="Nucleotide cyclase"/>
    <property type="match status" value="1"/>
</dbReference>
<organism evidence="8 9">
    <name type="scientific">Agaribacillus aureus</name>
    <dbReference type="NCBI Taxonomy" id="3051825"/>
    <lineage>
        <taxon>Bacteria</taxon>
        <taxon>Pseudomonadati</taxon>
        <taxon>Bacteroidota</taxon>
        <taxon>Cytophagia</taxon>
        <taxon>Cytophagales</taxon>
        <taxon>Splendidivirgaceae</taxon>
        <taxon>Agaribacillus</taxon>
    </lineage>
</organism>
<name>A0ABT8LH87_9BACT</name>
<proteinExistence type="predicted"/>
<evidence type="ECO:0000256" key="3">
    <source>
        <dbReference type="ARBA" id="ARBA00023136"/>
    </source>
</evidence>
<evidence type="ECO:0000313" key="9">
    <source>
        <dbReference type="Proteomes" id="UP001172083"/>
    </source>
</evidence>
<comment type="caution">
    <text evidence="8">The sequence shown here is derived from an EMBL/GenBank/DDBJ whole genome shotgun (WGS) entry which is preliminary data.</text>
</comment>
<keyword evidence="9" id="KW-1185">Reference proteome</keyword>
<dbReference type="RefSeq" id="WP_346760981.1">
    <property type="nucleotide sequence ID" value="NZ_JAUJEB010000007.1"/>
</dbReference>
<protein>
    <submittedName>
        <fullName evidence="8">Adenylate/guanylate cyclase domain-containing protein</fullName>
    </submittedName>
</protein>
<dbReference type="Pfam" id="PF13424">
    <property type="entry name" value="TPR_12"/>
    <property type="match status" value="1"/>
</dbReference>
<evidence type="ECO:0000256" key="2">
    <source>
        <dbReference type="ARBA" id="ARBA00022475"/>
    </source>
</evidence>
<dbReference type="CDD" id="cd07302">
    <property type="entry name" value="CHD"/>
    <property type="match status" value="1"/>
</dbReference>
<dbReference type="InterPro" id="IPR050697">
    <property type="entry name" value="Adenylyl/Guanylyl_Cyclase_3/4"/>
</dbReference>
<dbReference type="Pfam" id="PF00211">
    <property type="entry name" value="Guanylate_cyc"/>
    <property type="match status" value="1"/>
</dbReference>
<sequence length="635" mass="71710">MKRAKTFLLGFIITGLALQTIAQEDVKKLRNEIKSDYGVERLIKLNKLTAIYLKNDVKKAIKNGRQAVDLAENIFSSGNVLQNDEQRFLKVEAYNLLGKAYFFQESYSNALSNFTAAKKEANLLDLQDEEEEADIFLFKLDSLEKAGVDIKDGFLKKLGKKINIGETIANTSSDLNINTILKIAATYEKKQNYTRAIENYKKAINLLSNRGDARRIANLHVKVADLYKKSGNFKESLAYYQLSIEENEKIGDSAQVKASESELAGLFENLQSLQPTTKPTVIEFDSVETKQLDDFKLQAENFVQSKDYGKAIEYYRLYSDLKAELVEEKRRKEIDSLDLQNKAQEIRLLLQQSELNELALMQKENELEKQARFRNSLIIGALLLFTLLVSLYFLYKNRVTSHKILQGAYTDLENTQGKLIDAEQKIKRLLGQQVSGEIAEALIAGNQKKVAVERKFVCIMFLDIRGFTPFAETKEPEEIIQYQNQVFGFMIDVINKYHGNINQFLGDGFMATFGAPKSHGNDCENAFHAAKEIVKMVNEKSANGSIPSTRIGIGLHAGHVVAGNVGTDLRKQYSITGNTVITAARIEQLNKEFQSQLLISETVHQALNRKNGQHDEMMEVNIKGRQSPIKILKVA</sequence>
<evidence type="ECO:0000256" key="5">
    <source>
        <dbReference type="SAM" id="Coils"/>
    </source>
</evidence>
<reference evidence="8" key="1">
    <citation type="submission" date="2023-06" db="EMBL/GenBank/DDBJ databases">
        <title>Genomic of Agaribacillus aureum.</title>
        <authorList>
            <person name="Wang G."/>
        </authorList>
    </citation>
    <scope>NUCLEOTIDE SEQUENCE</scope>
    <source>
        <strain evidence="8">BMA12</strain>
    </source>
</reference>
<comment type="subcellular location">
    <subcellularLocation>
        <location evidence="1">Cell membrane</location>
        <topology evidence="1">Multi-pass membrane protein</topology>
    </subcellularLocation>
</comment>
<evidence type="ECO:0000256" key="1">
    <source>
        <dbReference type="ARBA" id="ARBA00004651"/>
    </source>
</evidence>
<keyword evidence="2" id="KW-1003">Cell membrane</keyword>
<dbReference type="InterPro" id="IPR011990">
    <property type="entry name" value="TPR-like_helical_dom_sf"/>
</dbReference>
<dbReference type="PROSITE" id="PS50005">
    <property type="entry name" value="TPR"/>
    <property type="match status" value="1"/>
</dbReference>
<dbReference type="PANTHER" id="PTHR43081:SF17">
    <property type="entry name" value="BLL5647 PROTEIN"/>
    <property type="match status" value="1"/>
</dbReference>